<dbReference type="InterPro" id="IPR005881">
    <property type="entry name" value="Ser_O-AcTrfase"/>
</dbReference>
<dbReference type="InterPro" id="IPR011004">
    <property type="entry name" value="Trimer_LpxA-like_sf"/>
</dbReference>
<keyword evidence="3 4" id="KW-0012">Acyltransferase</keyword>
<keyword evidence="1 4" id="KW-0808">Transferase</keyword>
<evidence type="ECO:0000256" key="4">
    <source>
        <dbReference type="PIRNR" id="PIRNR000441"/>
    </source>
</evidence>
<dbReference type="CDD" id="cd03354">
    <property type="entry name" value="LbH_SAT"/>
    <property type="match status" value="1"/>
</dbReference>
<dbReference type="PIRSF" id="PIRSF000441">
    <property type="entry name" value="CysE"/>
    <property type="match status" value="1"/>
</dbReference>
<dbReference type="Gene3D" id="2.160.10.10">
    <property type="entry name" value="Hexapeptide repeat proteins"/>
    <property type="match status" value="1"/>
</dbReference>
<dbReference type="AlphaFoldDB" id="A0A5B8VUF2"/>
<accession>A0A5B8VUF2</accession>
<evidence type="ECO:0000256" key="2">
    <source>
        <dbReference type="ARBA" id="ARBA00022737"/>
    </source>
</evidence>
<dbReference type="Proteomes" id="UP000321291">
    <property type="component" value="Chromosome"/>
</dbReference>
<protein>
    <recommendedName>
        <fullName evidence="4">Serine acetyltransferase</fullName>
        <ecNumber evidence="4">2.3.1.30</ecNumber>
    </recommendedName>
</protein>
<reference evidence="5 6" key="1">
    <citation type="journal article" date="2017" name="Int. J. Syst. Evol. Microbiol.">
        <title>Arachidicoccus ginsenosidivorans sp. nov., with ginsenoside-converting activity isolated from ginseng cultivating soil.</title>
        <authorList>
            <person name="Siddiqi M.Z."/>
            <person name="Aslam Z."/>
            <person name="Im W.T."/>
        </authorList>
    </citation>
    <scope>NUCLEOTIDE SEQUENCE [LARGE SCALE GENOMIC DNA]</scope>
    <source>
        <strain evidence="5 6">Gsoil 809</strain>
    </source>
</reference>
<evidence type="ECO:0000313" key="5">
    <source>
        <dbReference type="EMBL" id="QEC74396.1"/>
    </source>
</evidence>
<name>A0A5B8VUF2_9BACT</name>
<dbReference type="SUPFAM" id="SSF51161">
    <property type="entry name" value="Trimeric LpxA-like enzymes"/>
    <property type="match status" value="1"/>
</dbReference>
<gene>
    <name evidence="5" type="ORF">FSB73_22100</name>
</gene>
<dbReference type="OrthoDB" id="9814490at2"/>
<keyword evidence="6" id="KW-1185">Reference proteome</keyword>
<dbReference type="InterPro" id="IPR018357">
    <property type="entry name" value="Hexapep_transf_CS"/>
</dbReference>
<evidence type="ECO:0000256" key="1">
    <source>
        <dbReference type="ARBA" id="ARBA00022679"/>
    </source>
</evidence>
<dbReference type="EMBL" id="CP042434">
    <property type="protein sequence ID" value="QEC74396.1"/>
    <property type="molecule type" value="Genomic_DNA"/>
</dbReference>
<keyword evidence="2" id="KW-0677">Repeat</keyword>
<comment type="catalytic activity">
    <reaction evidence="4">
        <text>L-serine + acetyl-CoA = O-acetyl-L-serine + CoA</text>
        <dbReference type="Rhea" id="RHEA:24560"/>
        <dbReference type="ChEBI" id="CHEBI:33384"/>
        <dbReference type="ChEBI" id="CHEBI:57287"/>
        <dbReference type="ChEBI" id="CHEBI:57288"/>
        <dbReference type="ChEBI" id="CHEBI:58340"/>
        <dbReference type="EC" id="2.3.1.30"/>
    </reaction>
</comment>
<dbReference type="GO" id="GO:0005737">
    <property type="term" value="C:cytoplasm"/>
    <property type="evidence" value="ECO:0007669"/>
    <property type="project" value="InterPro"/>
</dbReference>
<dbReference type="KEGG" id="agi:FSB73_22100"/>
<evidence type="ECO:0000313" key="6">
    <source>
        <dbReference type="Proteomes" id="UP000321291"/>
    </source>
</evidence>
<dbReference type="EC" id="2.3.1.30" evidence="4"/>
<evidence type="ECO:0000256" key="3">
    <source>
        <dbReference type="ARBA" id="ARBA00023315"/>
    </source>
</evidence>
<dbReference type="GO" id="GO:0006535">
    <property type="term" value="P:cysteine biosynthetic process from serine"/>
    <property type="evidence" value="ECO:0007669"/>
    <property type="project" value="InterPro"/>
</dbReference>
<dbReference type="PROSITE" id="PS00101">
    <property type="entry name" value="HEXAPEP_TRANSFERASES"/>
    <property type="match status" value="1"/>
</dbReference>
<organism evidence="5 6">
    <name type="scientific">Arachidicoccus ginsenosidivorans</name>
    <dbReference type="NCBI Taxonomy" id="496057"/>
    <lineage>
        <taxon>Bacteria</taxon>
        <taxon>Pseudomonadati</taxon>
        <taxon>Bacteroidota</taxon>
        <taxon>Chitinophagia</taxon>
        <taxon>Chitinophagales</taxon>
        <taxon>Chitinophagaceae</taxon>
        <taxon>Arachidicoccus</taxon>
    </lineage>
</organism>
<dbReference type="InterPro" id="IPR045304">
    <property type="entry name" value="LbH_SAT"/>
</dbReference>
<proteinExistence type="inferred from homology"/>
<sequence>MENFKKLKEFIYADLFRYTGRPKCTKLLLECYLRKPGFKFLFWMRCCAYYSKHKSPVFYYCKWRYLHYSYKFGLQIPYITFIDKGFYIGHFGNIIINQRAIIGKNCNISPGVVIGQSNRGVKLGVPTLKENVYVGPGAKLFGEITIGENVAIGANAVVVKDVPDCGVVVGVPAKVVSFLGSFEYINKKI</sequence>
<comment type="similarity">
    <text evidence="4">Belongs to the transferase hexapeptide repeat family.</text>
</comment>
<dbReference type="GO" id="GO:0009001">
    <property type="term" value="F:serine O-acetyltransferase activity"/>
    <property type="evidence" value="ECO:0007669"/>
    <property type="project" value="UniProtKB-EC"/>
</dbReference>
<dbReference type="PANTHER" id="PTHR42811">
    <property type="entry name" value="SERINE ACETYLTRANSFERASE"/>
    <property type="match status" value="1"/>
</dbReference>